<organism evidence="1 2">
    <name type="scientific">Paenibacillus oceani</name>
    <dbReference type="NCBI Taxonomy" id="2772510"/>
    <lineage>
        <taxon>Bacteria</taxon>
        <taxon>Bacillati</taxon>
        <taxon>Bacillota</taxon>
        <taxon>Bacilli</taxon>
        <taxon>Bacillales</taxon>
        <taxon>Paenibacillaceae</taxon>
        <taxon>Paenibacillus</taxon>
    </lineage>
</organism>
<gene>
    <name evidence="1" type="ORF">IDH45_29925</name>
</gene>
<dbReference type="Proteomes" id="UP000639396">
    <property type="component" value="Unassembled WGS sequence"/>
</dbReference>
<dbReference type="PANTHER" id="PTHR31891:SF1">
    <property type="entry name" value="FORMAMIDASE C869.04-RELATED"/>
    <property type="match status" value="1"/>
</dbReference>
<protein>
    <submittedName>
        <fullName evidence="1">Acetamidase/formamidase family protein</fullName>
    </submittedName>
</protein>
<name>A0A927CHU7_9BACL</name>
<dbReference type="Gene3D" id="2.60.120.580">
    <property type="entry name" value="Acetamidase/Formamidase-like domains"/>
    <property type="match status" value="1"/>
</dbReference>
<dbReference type="Pfam" id="PF03069">
    <property type="entry name" value="FmdA_AmdA"/>
    <property type="match status" value="1"/>
</dbReference>
<evidence type="ECO:0000313" key="2">
    <source>
        <dbReference type="Proteomes" id="UP000639396"/>
    </source>
</evidence>
<accession>A0A927CHU7</accession>
<dbReference type="InterPro" id="IPR004304">
    <property type="entry name" value="FmdA_AmdA"/>
</dbReference>
<dbReference type="SUPFAM" id="SSF141130">
    <property type="entry name" value="Acetamidase/Formamidase-like"/>
    <property type="match status" value="1"/>
</dbReference>
<dbReference type="Gene3D" id="3.10.28.20">
    <property type="entry name" value="Acetamidase/Formamidase-like domains"/>
    <property type="match status" value="1"/>
</dbReference>
<proteinExistence type="predicted"/>
<dbReference type="EMBL" id="JACXJA010000054">
    <property type="protein sequence ID" value="MBD2866201.1"/>
    <property type="molecule type" value="Genomic_DNA"/>
</dbReference>
<reference evidence="1" key="1">
    <citation type="submission" date="2020-09" db="EMBL/GenBank/DDBJ databases">
        <title>A novel bacterium of genus Paenibacillus, isolated from South China Sea.</title>
        <authorList>
            <person name="Huang H."/>
            <person name="Mo K."/>
            <person name="Hu Y."/>
        </authorList>
    </citation>
    <scope>NUCLEOTIDE SEQUENCE</scope>
    <source>
        <strain evidence="1">IB182363</strain>
    </source>
</reference>
<dbReference type="PANTHER" id="PTHR31891">
    <property type="entry name" value="FORMAMIDASE C869.04-RELATED"/>
    <property type="match status" value="1"/>
</dbReference>
<dbReference type="GO" id="GO:0016811">
    <property type="term" value="F:hydrolase activity, acting on carbon-nitrogen (but not peptide) bonds, in linear amides"/>
    <property type="evidence" value="ECO:0007669"/>
    <property type="project" value="InterPro"/>
</dbReference>
<evidence type="ECO:0000313" key="1">
    <source>
        <dbReference type="EMBL" id="MBD2866201.1"/>
    </source>
</evidence>
<dbReference type="AlphaFoldDB" id="A0A927CHU7"/>
<comment type="caution">
    <text evidence="1">The sequence shown here is derived from an EMBL/GenBank/DDBJ whole genome shotgun (WGS) entry which is preliminary data.</text>
</comment>
<sequence length="143" mass="15598">MDYRGFVAGVTAYFPVFAEGALLHLGDGHALQGDGEIAGTGLEISMAVKFEVRVLKGGRTRWPRGETPDCIFTVGNARPLDQALQHATTEMLRWLTDGYGMTMQEASQLLGQAVEYDVANVYNPAYSMVCKISKRLLPDVTAI</sequence>
<keyword evidence="2" id="KW-1185">Reference proteome</keyword>